<dbReference type="AlphaFoldDB" id="A0A975K4U3"/>
<feature type="compositionally biased region" description="Basic residues" evidence="1">
    <location>
        <begin position="1"/>
        <end position="11"/>
    </location>
</feature>
<dbReference type="EMBL" id="CP073910">
    <property type="protein sequence ID" value="QUT04844.1"/>
    <property type="molecule type" value="Genomic_DNA"/>
</dbReference>
<organism evidence="2 3">
    <name type="scientific">Sphingobium phenoxybenzoativorans</name>
    <dbReference type="NCBI Taxonomy" id="1592790"/>
    <lineage>
        <taxon>Bacteria</taxon>
        <taxon>Pseudomonadati</taxon>
        <taxon>Pseudomonadota</taxon>
        <taxon>Alphaproteobacteria</taxon>
        <taxon>Sphingomonadales</taxon>
        <taxon>Sphingomonadaceae</taxon>
        <taxon>Sphingobium</taxon>
    </lineage>
</organism>
<reference evidence="2" key="1">
    <citation type="submission" date="2021-04" db="EMBL/GenBank/DDBJ databases">
        <title>Isolation of p-tert-butylphenol degrading bacteria Sphingobium phenoxybenzoativorans Tas13 from active sludge.</title>
        <authorList>
            <person name="Li Y."/>
        </authorList>
    </citation>
    <scope>NUCLEOTIDE SEQUENCE</scope>
    <source>
        <strain evidence="2">Tas13</strain>
    </source>
</reference>
<dbReference type="Pfam" id="PF09550">
    <property type="entry name" value="Phage_TAC_6"/>
    <property type="match status" value="1"/>
</dbReference>
<dbReference type="Proteomes" id="UP000681425">
    <property type="component" value="Chromosome"/>
</dbReference>
<sequence length="70" mass="7990">MDGRIRGMRRLGKSEDDGDDEPDDRDPRRQLAGIASAALHWTPRQFWSSTPAEFWSAVEAWKKMNTAKAD</sequence>
<protein>
    <submittedName>
        <fullName evidence="2">Phage tail assembly chaperone</fullName>
    </submittedName>
</protein>
<evidence type="ECO:0000313" key="2">
    <source>
        <dbReference type="EMBL" id="QUT04844.1"/>
    </source>
</evidence>
<name>A0A975K4U3_9SPHN</name>
<dbReference type="KEGG" id="spph:KFK14_17685"/>
<gene>
    <name evidence="2" type="ORF">KFK14_17685</name>
</gene>
<feature type="region of interest" description="Disordered" evidence="1">
    <location>
        <begin position="1"/>
        <end position="35"/>
    </location>
</feature>
<accession>A0A975K4U3</accession>
<evidence type="ECO:0000256" key="1">
    <source>
        <dbReference type="SAM" id="MobiDB-lite"/>
    </source>
</evidence>
<dbReference type="InterPro" id="IPR019056">
    <property type="entry name" value="Phage_TAC_6"/>
</dbReference>
<proteinExistence type="predicted"/>
<evidence type="ECO:0000313" key="3">
    <source>
        <dbReference type="Proteomes" id="UP000681425"/>
    </source>
</evidence>
<keyword evidence="3" id="KW-1185">Reference proteome</keyword>